<dbReference type="EMBL" id="BOML01000091">
    <property type="protein sequence ID" value="GIE07857.1"/>
    <property type="molecule type" value="Genomic_DNA"/>
</dbReference>
<feature type="transmembrane region" description="Helical" evidence="2">
    <location>
        <begin position="49"/>
        <end position="70"/>
    </location>
</feature>
<reference evidence="3 4" key="1">
    <citation type="submission" date="2021-01" db="EMBL/GenBank/DDBJ databases">
        <title>Whole genome shotgun sequence of Actinoplanes durhamensis NBRC 14914.</title>
        <authorList>
            <person name="Komaki H."/>
            <person name="Tamura T."/>
        </authorList>
    </citation>
    <scope>NUCLEOTIDE SEQUENCE [LARGE SCALE GENOMIC DNA]</scope>
    <source>
        <strain evidence="3 4">NBRC 14914</strain>
    </source>
</reference>
<evidence type="ECO:0000256" key="2">
    <source>
        <dbReference type="SAM" id="Phobius"/>
    </source>
</evidence>
<feature type="region of interest" description="Disordered" evidence="1">
    <location>
        <begin position="79"/>
        <end position="145"/>
    </location>
</feature>
<dbReference type="Proteomes" id="UP000637628">
    <property type="component" value="Unassembled WGS sequence"/>
</dbReference>
<protein>
    <submittedName>
        <fullName evidence="3">Uncharacterized protein</fullName>
    </submittedName>
</protein>
<keyword evidence="2" id="KW-1133">Transmembrane helix</keyword>
<evidence type="ECO:0000256" key="1">
    <source>
        <dbReference type="SAM" id="MobiDB-lite"/>
    </source>
</evidence>
<keyword evidence="2" id="KW-0472">Membrane</keyword>
<keyword evidence="4" id="KW-1185">Reference proteome</keyword>
<gene>
    <name evidence="3" type="ORF">Adu01nite_92070</name>
</gene>
<sequence length="262" mass="27139">MIDHDEDFLRSEMRQVLDSRAPDRTAMLNRIAANRAASASPQRGRVARLAGSALAVLVVLGIGGVARYALADDHNPTPAAPPAVAASATPEPSVVATATAPSSREVTSHPRTAEPTTTPTTGAPTPSASLVRGHPGDTQVEKGTLWSDGSIAAAGTSVVTLKPGADLTELDLTIRVTTTPGLTDAGFASSSDAVTATVEKQADALLYHFTLKPGSTLTAGEYTLTAKYGGGARNADQDTYEAYATSIERKRIHIYGNFAAKD</sequence>
<organism evidence="3 4">
    <name type="scientific">Paractinoplanes durhamensis</name>
    <dbReference type="NCBI Taxonomy" id="113563"/>
    <lineage>
        <taxon>Bacteria</taxon>
        <taxon>Bacillati</taxon>
        <taxon>Actinomycetota</taxon>
        <taxon>Actinomycetes</taxon>
        <taxon>Micromonosporales</taxon>
        <taxon>Micromonosporaceae</taxon>
        <taxon>Paractinoplanes</taxon>
    </lineage>
</organism>
<feature type="compositionally biased region" description="Low complexity" evidence="1">
    <location>
        <begin position="82"/>
        <end position="96"/>
    </location>
</feature>
<keyword evidence="2" id="KW-0812">Transmembrane</keyword>
<feature type="compositionally biased region" description="Low complexity" evidence="1">
    <location>
        <begin position="113"/>
        <end position="128"/>
    </location>
</feature>
<dbReference type="RefSeq" id="WP_203735691.1">
    <property type="nucleotide sequence ID" value="NZ_BAAATX010000049.1"/>
</dbReference>
<proteinExistence type="predicted"/>
<comment type="caution">
    <text evidence="3">The sequence shown here is derived from an EMBL/GenBank/DDBJ whole genome shotgun (WGS) entry which is preliminary data.</text>
</comment>
<evidence type="ECO:0000313" key="3">
    <source>
        <dbReference type="EMBL" id="GIE07857.1"/>
    </source>
</evidence>
<accession>A0ABQ3ZDD8</accession>
<evidence type="ECO:0000313" key="4">
    <source>
        <dbReference type="Proteomes" id="UP000637628"/>
    </source>
</evidence>
<name>A0ABQ3ZDD8_9ACTN</name>